<feature type="region of interest" description="Disordered" evidence="1">
    <location>
        <begin position="81"/>
        <end position="102"/>
    </location>
</feature>
<proteinExistence type="predicted"/>
<feature type="region of interest" description="Disordered" evidence="1">
    <location>
        <begin position="1"/>
        <end position="29"/>
    </location>
</feature>
<keyword evidence="3" id="KW-1185">Reference proteome</keyword>
<dbReference type="AlphaFoldDB" id="A0AAN6PJX1"/>
<feature type="region of interest" description="Disordered" evidence="1">
    <location>
        <begin position="47"/>
        <end position="68"/>
    </location>
</feature>
<comment type="caution">
    <text evidence="2">The sequence shown here is derived from an EMBL/GenBank/DDBJ whole genome shotgun (WGS) entry which is preliminary data.</text>
</comment>
<protein>
    <submittedName>
        <fullName evidence="2">Uncharacterized protein</fullName>
    </submittedName>
</protein>
<evidence type="ECO:0000313" key="3">
    <source>
        <dbReference type="Proteomes" id="UP001303115"/>
    </source>
</evidence>
<gene>
    <name evidence="2" type="ORF">C8A01DRAFT_34628</name>
</gene>
<evidence type="ECO:0000256" key="1">
    <source>
        <dbReference type="SAM" id="MobiDB-lite"/>
    </source>
</evidence>
<feature type="region of interest" description="Disordered" evidence="1">
    <location>
        <begin position="194"/>
        <end position="257"/>
    </location>
</feature>
<organism evidence="2 3">
    <name type="scientific">Parachaetomium inaequale</name>
    <dbReference type="NCBI Taxonomy" id="2588326"/>
    <lineage>
        <taxon>Eukaryota</taxon>
        <taxon>Fungi</taxon>
        <taxon>Dikarya</taxon>
        <taxon>Ascomycota</taxon>
        <taxon>Pezizomycotina</taxon>
        <taxon>Sordariomycetes</taxon>
        <taxon>Sordariomycetidae</taxon>
        <taxon>Sordariales</taxon>
        <taxon>Chaetomiaceae</taxon>
        <taxon>Parachaetomium</taxon>
    </lineage>
</organism>
<evidence type="ECO:0000313" key="2">
    <source>
        <dbReference type="EMBL" id="KAK4041325.1"/>
    </source>
</evidence>
<accession>A0AAN6PJX1</accession>
<feature type="compositionally biased region" description="Polar residues" evidence="1">
    <location>
        <begin position="20"/>
        <end position="29"/>
    </location>
</feature>
<name>A0AAN6PJX1_9PEZI</name>
<feature type="compositionally biased region" description="Low complexity" evidence="1">
    <location>
        <begin position="81"/>
        <end position="91"/>
    </location>
</feature>
<dbReference type="EMBL" id="MU854359">
    <property type="protein sequence ID" value="KAK4041325.1"/>
    <property type="molecule type" value="Genomic_DNA"/>
</dbReference>
<reference evidence="3" key="1">
    <citation type="journal article" date="2023" name="Mol. Phylogenet. Evol.">
        <title>Genome-scale phylogeny and comparative genomics of the fungal order Sordariales.</title>
        <authorList>
            <person name="Hensen N."/>
            <person name="Bonometti L."/>
            <person name="Westerberg I."/>
            <person name="Brannstrom I.O."/>
            <person name="Guillou S."/>
            <person name="Cros-Aarteil S."/>
            <person name="Calhoun S."/>
            <person name="Haridas S."/>
            <person name="Kuo A."/>
            <person name="Mondo S."/>
            <person name="Pangilinan J."/>
            <person name="Riley R."/>
            <person name="LaButti K."/>
            <person name="Andreopoulos B."/>
            <person name="Lipzen A."/>
            <person name="Chen C."/>
            <person name="Yan M."/>
            <person name="Daum C."/>
            <person name="Ng V."/>
            <person name="Clum A."/>
            <person name="Steindorff A."/>
            <person name="Ohm R.A."/>
            <person name="Martin F."/>
            <person name="Silar P."/>
            <person name="Natvig D.O."/>
            <person name="Lalanne C."/>
            <person name="Gautier V."/>
            <person name="Ament-Velasquez S.L."/>
            <person name="Kruys A."/>
            <person name="Hutchinson M.I."/>
            <person name="Powell A.J."/>
            <person name="Barry K."/>
            <person name="Miller A.N."/>
            <person name="Grigoriev I.V."/>
            <person name="Debuchy R."/>
            <person name="Gladieux P."/>
            <person name="Hiltunen Thoren M."/>
            <person name="Johannesson H."/>
        </authorList>
    </citation>
    <scope>NUCLEOTIDE SEQUENCE [LARGE SCALE GENOMIC DNA]</scope>
    <source>
        <strain evidence="3">CBS 284.82</strain>
    </source>
</reference>
<sequence length="257" mass="27066">MVVLPGGSPVGKRVQDRQDTTPPELTVSQTIAGSSTLQIAAAALDAGSPIPSAGDAGPTRRQPQIRSASGVPEVIVVDIEPPGAGNAAGPPTHNGVYPEPPRDPGYTMSATPIAMGGPSDPYTLDGSLRVGVVRHPYAHGYTMTPEPALRAPASMPPMQHGEFETYPAGQQQHSGMQRAPRVIPAYPAGPGLFPPPTSHQRHGANGAVDTGARPRAWGEFDDDDEVSVLNKETARKRRRNQPTKSLSALFTWGSKKR</sequence>
<dbReference type="Proteomes" id="UP001303115">
    <property type="component" value="Unassembled WGS sequence"/>
</dbReference>